<geneLocation type="plasmid" evidence="2">
    <name>pCSC3H3</name>
</geneLocation>
<evidence type="ECO:0000256" key="1">
    <source>
        <dbReference type="SAM" id="MobiDB-lite"/>
    </source>
</evidence>
<proteinExistence type="predicted"/>
<evidence type="ECO:0000313" key="2">
    <source>
        <dbReference type="EMBL" id="AUG55721.1"/>
    </source>
</evidence>
<organism evidence="3 5">
    <name type="scientific">Thalassospira marina</name>
    <dbReference type="NCBI Taxonomy" id="2048283"/>
    <lineage>
        <taxon>Bacteria</taxon>
        <taxon>Pseudomonadati</taxon>
        <taxon>Pseudomonadota</taxon>
        <taxon>Alphaproteobacteria</taxon>
        <taxon>Rhodospirillales</taxon>
        <taxon>Thalassospiraceae</taxon>
        <taxon>Thalassospira</taxon>
    </lineage>
</organism>
<keyword evidence="2" id="KW-0614">Plasmid</keyword>
<evidence type="ECO:0000313" key="4">
    <source>
        <dbReference type="Proteomes" id="UP000233458"/>
    </source>
</evidence>
<gene>
    <name evidence="3" type="ORF">COO20_12825</name>
    <name evidence="2" type="ORF">CSC3H3_23015</name>
</gene>
<feature type="region of interest" description="Disordered" evidence="1">
    <location>
        <begin position="1"/>
        <end position="23"/>
    </location>
</feature>
<dbReference type="EMBL" id="NWTK01000007">
    <property type="protein sequence ID" value="PKR53884.1"/>
    <property type="molecule type" value="Genomic_DNA"/>
</dbReference>
<name>A0A2N3KTI0_9PROT</name>
<dbReference type="AlphaFoldDB" id="A0A2N3KTI0"/>
<reference evidence="3 5" key="1">
    <citation type="submission" date="2017-09" db="EMBL/GenBank/DDBJ databases">
        <title>Biodiversity and function of Thalassospira species in the particle-attached aromatic-hydrocarbon-degrading consortia from the surface seawater of the South China Sea.</title>
        <authorList>
            <person name="Dong C."/>
            <person name="Liu R."/>
            <person name="Shao Z."/>
        </authorList>
    </citation>
    <scope>NUCLEOTIDE SEQUENCE [LARGE SCALE GENOMIC DNA]</scope>
    <source>
        <strain evidence="3 5">CSC1P2</strain>
    </source>
</reference>
<evidence type="ECO:0008006" key="6">
    <source>
        <dbReference type="Google" id="ProtNLM"/>
    </source>
</evidence>
<geneLocation type="plasmid" evidence="4">
    <name>pcsc3h3</name>
</geneLocation>
<dbReference type="EMBL" id="CP024200">
    <property type="protein sequence ID" value="AUG55721.1"/>
    <property type="molecule type" value="Genomic_DNA"/>
</dbReference>
<sequence>MIDVMSAMSREEGEELRGNSSCATKVKKPDNASDVSLVHACKECGIAISKQGRDRLFCSTECRSAFNNRKKARGAVLIDLFMRARFDRKGTGAGAYSEMCTLASVWREEDKKAGRASF</sequence>
<evidence type="ECO:0000313" key="5">
    <source>
        <dbReference type="Proteomes" id="UP000233597"/>
    </source>
</evidence>
<protein>
    <recommendedName>
        <fullName evidence="6">DUF2116 family Zn-ribbon domain-containing protein</fullName>
    </recommendedName>
</protein>
<keyword evidence="4" id="KW-1185">Reference proteome</keyword>
<dbReference type="Proteomes" id="UP000233458">
    <property type="component" value="Plasmid pCSC3H3"/>
</dbReference>
<reference evidence="2 4" key="2">
    <citation type="submission" date="2017-10" db="EMBL/GenBank/DDBJ databases">
        <title>Biodiversity and function of Thalassospira species in the particle-attached aromatic-hydrocarbon-degrading consortia from the surface seawater of the China South Sea.</title>
        <authorList>
            <person name="Dong C."/>
            <person name="Liu R."/>
            <person name="Shao Z."/>
        </authorList>
    </citation>
    <scope>NUCLEOTIDE SEQUENCE [LARGE SCALE GENOMIC DNA]</scope>
    <source>
        <strain evidence="2 4">CSC3H3</strain>
        <plasmid evidence="2">pCSC3H3</plasmid>
        <plasmid evidence="4">pcsc3h3</plasmid>
    </source>
</reference>
<dbReference type="KEGG" id="thac:CSC3H3_23015"/>
<dbReference type="Proteomes" id="UP000233597">
    <property type="component" value="Unassembled WGS sequence"/>
</dbReference>
<accession>A0A2N3KTI0</accession>
<evidence type="ECO:0000313" key="3">
    <source>
        <dbReference type="EMBL" id="PKR53884.1"/>
    </source>
</evidence>